<dbReference type="Gene3D" id="6.10.250.2990">
    <property type="match status" value="1"/>
</dbReference>
<evidence type="ECO:0000256" key="5">
    <source>
        <dbReference type="ARBA" id="ARBA00022829"/>
    </source>
</evidence>
<comment type="similarity">
    <text evidence="3">Belongs to the INCENP family.</text>
</comment>
<dbReference type="InterPro" id="IPR005635">
    <property type="entry name" value="Inner_centromere_prot_ARK-bd"/>
</dbReference>
<dbReference type="STRING" id="1051890.A0A3N4LCN1"/>
<dbReference type="InParanoid" id="A0A3N4LCN1"/>
<protein>
    <recommendedName>
        <fullName evidence="9">Inner centromere protein ARK-binding domain-containing protein</fullName>
    </recommendedName>
</protein>
<dbReference type="Pfam" id="PF03941">
    <property type="entry name" value="INCENP_ARK-bind"/>
    <property type="match status" value="1"/>
</dbReference>
<evidence type="ECO:0000256" key="3">
    <source>
        <dbReference type="ARBA" id="ARBA00010042"/>
    </source>
</evidence>
<feature type="domain" description="Inner centromere protein ARK-binding" evidence="9">
    <location>
        <begin position="7"/>
        <end position="64"/>
    </location>
</feature>
<dbReference type="EMBL" id="ML121569">
    <property type="protein sequence ID" value="RPB20634.1"/>
    <property type="molecule type" value="Genomic_DNA"/>
</dbReference>
<dbReference type="GO" id="GO:0005634">
    <property type="term" value="C:nucleus"/>
    <property type="evidence" value="ECO:0007669"/>
    <property type="project" value="UniProtKB-SubCell"/>
</dbReference>
<evidence type="ECO:0000313" key="10">
    <source>
        <dbReference type="EMBL" id="RPB20634.1"/>
    </source>
</evidence>
<dbReference type="GO" id="GO:0007059">
    <property type="term" value="P:chromosome segregation"/>
    <property type="evidence" value="ECO:0007669"/>
    <property type="project" value="UniProtKB-KW"/>
</dbReference>
<feature type="non-terminal residue" evidence="10">
    <location>
        <position position="94"/>
    </location>
</feature>
<keyword evidence="11" id="KW-1185">Reference proteome</keyword>
<dbReference type="GO" id="GO:0005819">
    <property type="term" value="C:spindle"/>
    <property type="evidence" value="ECO:0007669"/>
    <property type="project" value="UniProtKB-SubCell"/>
</dbReference>
<keyword evidence="7" id="KW-0539">Nucleus</keyword>
<organism evidence="10 11">
    <name type="scientific">Terfezia boudieri ATCC MYA-4762</name>
    <dbReference type="NCBI Taxonomy" id="1051890"/>
    <lineage>
        <taxon>Eukaryota</taxon>
        <taxon>Fungi</taxon>
        <taxon>Dikarya</taxon>
        <taxon>Ascomycota</taxon>
        <taxon>Pezizomycotina</taxon>
        <taxon>Pezizomycetes</taxon>
        <taxon>Pezizales</taxon>
        <taxon>Pezizaceae</taxon>
        <taxon>Terfezia</taxon>
    </lineage>
</organism>
<proteinExistence type="inferred from homology"/>
<evidence type="ECO:0000259" key="9">
    <source>
        <dbReference type="Pfam" id="PF03941"/>
    </source>
</evidence>
<gene>
    <name evidence="10" type="ORF">L211DRAFT_760985</name>
</gene>
<dbReference type="PANTHER" id="PTHR13142:SF1">
    <property type="entry name" value="INNER CENTROMERE PROTEIN"/>
    <property type="match status" value="1"/>
</dbReference>
<evidence type="ECO:0000256" key="1">
    <source>
        <dbReference type="ARBA" id="ARBA00004123"/>
    </source>
</evidence>
<sequence length="94" mass="10335">DGIELPEIPTDNSDSFEGPSKSSRFTVPHWAASPELKQALVAQQTMDPEEVFGPIGPLQMEEIFRGSGAQGKARFRNRSSSANWSTGDKLTREE</sequence>
<name>A0A3N4LCN1_9PEZI</name>
<reference evidence="10 11" key="1">
    <citation type="journal article" date="2018" name="Nat. Ecol. Evol.">
        <title>Pezizomycetes genomes reveal the molecular basis of ectomycorrhizal truffle lifestyle.</title>
        <authorList>
            <person name="Murat C."/>
            <person name="Payen T."/>
            <person name="Noel B."/>
            <person name="Kuo A."/>
            <person name="Morin E."/>
            <person name="Chen J."/>
            <person name="Kohler A."/>
            <person name="Krizsan K."/>
            <person name="Balestrini R."/>
            <person name="Da Silva C."/>
            <person name="Montanini B."/>
            <person name="Hainaut M."/>
            <person name="Levati E."/>
            <person name="Barry K.W."/>
            <person name="Belfiori B."/>
            <person name="Cichocki N."/>
            <person name="Clum A."/>
            <person name="Dockter R.B."/>
            <person name="Fauchery L."/>
            <person name="Guy J."/>
            <person name="Iotti M."/>
            <person name="Le Tacon F."/>
            <person name="Lindquist E.A."/>
            <person name="Lipzen A."/>
            <person name="Malagnac F."/>
            <person name="Mello A."/>
            <person name="Molinier V."/>
            <person name="Miyauchi S."/>
            <person name="Poulain J."/>
            <person name="Riccioni C."/>
            <person name="Rubini A."/>
            <person name="Sitrit Y."/>
            <person name="Splivallo R."/>
            <person name="Traeger S."/>
            <person name="Wang M."/>
            <person name="Zifcakova L."/>
            <person name="Wipf D."/>
            <person name="Zambonelli A."/>
            <person name="Paolocci F."/>
            <person name="Nowrousian M."/>
            <person name="Ottonello S."/>
            <person name="Baldrian P."/>
            <person name="Spatafora J.W."/>
            <person name="Henrissat B."/>
            <person name="Nagy L.G."/>
            <person name="Aury J.M."/>
            <person name="Wincker P."/>
            <person name="Grigoriev I.V."/>
            <person name="Bonfante P."/>
            <person name="Martin F.M."/>
        </authorList>
    </citation>
    <scope>NUCLEOTIDE SEQUENCE [LARGE SCALE GENOMIC DNA]</scope>
    <source>
        <strain evidence="10 11">ATCC MYA-4762</strain>
    </source>
</reference>
<feature type="compositionally biased region" description="Polar residues" evidence="8">
    <location>
        <begin position="10"/>
        <end position="23"/>
    </location>
</feature>
<evidence type="ECO:0000256" key="8">
    <source>
        <dbReference type="SAM" id="MobiDB-lite"/>
    </source>
</evidence>
<evidence type="ECO:0000256" key="4">
    <source>
        <dbReference type="ARBA" id="ARBA00022490"/>
    </source>
</evidence>
<dbReference type="PANTHER" id="PTHR13142">
    <property type="entry name" value="INNER CENTROMERE PROTEIN"/>
    <property type="match status" value="1"/>
</dbReference>
<feature type="region of interest" description="Disordered" evidence="8">
    <location>
        <begin position="67"/>
        <end position="94"/>
    </location>
</feature>
<evidence type="ECO:0000256" key="6">
    <source>
        <dbReference type="ARBA" id="ARBA00023212"/>
    </source>
</evidence>
<keyword evidence="5" id="KW-0159">Chromosome partition</keyword>
<keyword evidence="4" id="KW-0963">Cytoplasm</keyword>
<accession>A0A3N4LCN1</accession>
<comment type="subcellular location">
    <subcellularLocation>
        <location evidence="2">Cytoplasm</location>
        <location evidence="2">Cytoskeleton</location>
        <location evidence="2">Spindle</location>
    </subcellularLocation>
    <subcellularLocation>
        <location evidence="1">Nucleus</location>
    </subcellularLocation>
</comment>
<keyword evidence="6" id="KW-0206">Cytoskeleton</keyword>
<evidence type="ECO:0000256" key="7">
    <source>
        <dbReference type="ARBA" id="ARBA00023242"/>
    </source>
</evidence>
<dbReference type="AlphaFoldDB" id="A0A3N4LCN1"/>
<feature type="region of interest" description="Disordered" evidence="8">
    <location>
        <begin position="1"/>
        <end position="23"/>
    </location>
</feature>
<dbReference type="OrthoDB" id="6123at2759"/>
<evidence type="ECO:0000256" key="2">
    <source>
        <dbReference type="ARBA" id="ARBA00004186"/>
    </source>
</evidence>
<feature type="non-terminal residue" evidence="10">
    <location>
        <position position="1"/>
    </location>
</feature>
<dbReference type="Proteomes" id="UP000267821">
    <property type="component" value="Unassembled WGS sequence"/>
</dbReference>
<feature type="compositionally biased region" description="Polar residues" evidence="8">
    <location>
        <begin position="78"/>
        <end position="88"/>
    </location>
</feature>
<evidence type="ECO:0000313" key="11">
    <source>
        <dbReference type="Proteomes" id="UP000267821"/>
    </source>
</evidence>